<dbReference type="PANTHER" id="PTHR42791:SF2">
    <property type="entry name" value="N-ACETYLTRANSFERASE DOMAIN-CONTAINING PROTEIN"/>
    <property type="match status" value="1"/>
</dbReference>
<dbReference type="InterPro" id="IPR000182">
    <property type="entry name" value="GNAT_dom"/>
</dbReference>
<dbReference type="VEuPathDB" id="FungiDB:EMCG_01255"/>
<dbReference type="SUPFAM" id="SSF55729">
    <property type="entry name" value="Acyl-CoA N-acyltransferases (Nat)"/>
    <property type="match status" value="1"/>
</dbReference>
<dbReference type="InterPro" id="IPR052523">
    <property type="entry name" value="Trichothecene_AcTrans"/>
</dbReference>
<evidence type="ECO:0000313" key="3">
    <source>
        <dbReference type="EMBL" id="KKZ65693.1"/>
    </source>
</evidence>
<accession>A0A0G2I5G7</accession>
<evidence type="ECO:0000259" key="2">
    <source>
        <dbReference type="PROSITE" id="PS51186"/>
    </source>
</evidence>
<dbReference type="PANTHER" id="PTHR42791">
    <property type="entry name" value="GNAT FAMILY ACETYLTRANSFERASE"/>
    <property type="match status" value="1"/>
</dbReference>
<dbReference type="Proteomes" id="UP000034164">
    <property type="component" value="Unassembled WGS sequence"/>
</dbReference>
<dbReference type="OrthoDB" id="410198at2759"/>
<dbReference type="GO" id="GO:0016747">
    <property type="term" value="F:acyltransferase activity, transferring groups other than amino-acyl groups"/>
    <property type="evidence" value="ECO:0007669"/>
    <property type="project" value="InterPro"/>
</dbReference>
<dbReference type="CDD" id="cd04301">
    <property type="entry name" value="NAT_SF"/>
    <property type="match status" value="1"/>
</dbReference>
<organism evidence="3 4">
    <name type="scientific">[Emmonsia] crescens</name>
    <dbReference type="NCBI Taxonomy" id="73230"/>
    <lineage>
        <taxon>Eukaryota</taxon>
        <taxon>Fungi</taxon>
        <taxon>Dikarya</taxon>
        <taxon>Ascomycota</taxon>
        <taxon>Pezizomycotina</taxon>
        <taxon>Eurotiomycetes</taxon>
        <taxon>Eurotiomycetidae</taxon>
        <taxon>Onygenales</taxon>
        <taxon>Ajellomycetaceae</taxon>
        <taxon>Emergomyces</taxon>
    </lineage>
</organism>
<dbReference type="InterPro" id="IPR016181">
    <property type="entry name" value="Acyl_CoA_acyltransferase"/>
</dbReference>
<feature type="compositionally biased region" description="Basic and acidic residues" evidence="1">
    <location>
        <begin position="87"/>
        <end position="102"/>
    </location>
</feature>
<name>A0A0G2I5G7_9EURO</name>
<gene>
    <name evidence="3" type="ORF">EMCG_01255</name>
</gene>
<comment type="caution">
    <text evidence="3">The sequence shown here is derived from an EMBL/GenBank/DDBJ whole genome shotgun (WGS) entry which is preliminary data.</text>
</comment>
<feature type="domain" description="N-acetyltransferase" evidence="2">
    <location>
        <begin position="94"/>
        <end position="262"/>
    </location>
</feature>
<protein>
    <recommendedName>
        <fullName evidence="2">N-acetyltransferase domain-containing protein</fullName>
    </recommendedName>
</protein>
<dbReference type="Pfam" id="PF00583">
    <property type="entry name" value="Acetyltransf_1"/>
    <property type="match status" value="1"/>
</dbReference>
<dbReference type="AlphaFoldDB" id="A0A0G2I5G7"/>
<dbReference type="EMBL" id="LCZI01000602">
    <property type="protein sequence ID" value="KKZ65693.1"/>
    <property type="molecule type" value="Genomic_DNA"/>
</dbReference>
<evidence type="ECO:0000313" key="4">
    <source>
        <dbReference type="Proteomes" id="UP000034164"/>
    </source>
</evidence>
<dbReference type="PROSITE" id="PS51186">
    <property type="entry name" value="GNAT"/>
    <property type="match status" value="1"/>
</dbReference>
<evidence type="ECO:0000256" key="1">
    <source>
        <dbReference type="SAM" id="MobiDB-lite"/>
    </source>
</evidence>
<feature type="region of interest" description="Disordered" evidence="1">
    <location>
        <begin position="69"/>
        <end position="102"/>
    </location>
</feature>
<reference evidence="4" key="1">
    <citation type="journal article" date="2015" name="PLoS Genet.">
        <title>The dynamic genome and transcriptome of the human fungal pathogen Blastomyces and close relative Emmonsia.</title>
        <authorList>
            <person name="Munoz J.F."/>
            <person name="Gauthier G.M."/>
            <person name="Desjardins C.A."/>
            <person name="Gallo J.E."/>
            <person name="Holder J."/>
            <person name="Sullivan T.D."/>
            <person name="Marty A.J."/>
            <person name="Carmen J.C."/>
            <person name="Chen Z."/>
            <person name="Ding L."/>
            <person name="Gujja S."/>
            <person name="Magrini V."/>
            <person name="Misas E."/>
            <person name="Mitreva M."/>
            <person name="Priest M."/>
            <person name="Saif S."/>
            <person name="Whiston E.A."/>
            <person name="Young S."/>
            <person name="Zeng Q."/>
            <person name="Goldman W.E."/>
            <person name="Mardis E.R."/>
            <person name="Taylor J.W."/>
            <person name="McEwen J.G."/>
            <person name="Clay O.K."/>
            <person name="Klein B.S."/>
            <person name="Cuomo C.A."/>
        </authorList>
    </citation>
    <scope>NUCLEOTIDE SEQUENCE [LARGE SCALE GENOMIC DNA]</scope>
    <source>
        <strain evidence="4">UAMH 3008</strain>
    </source>
</reference>
<sequence length="285" mass="31928">MTTYKIELLTSPADAPMIGKIKTDAFESSTLSRYAFSWEGGGKAVVEKWYTDREEQDLQDPTQCTIISVSDSESTIDGDSDGAGSPEKNKNKNKNYHDHDRATDNNRIVAAWARFVIPHPTPKASDGTQEEPEYMKRKKYLVSNPPPGAHPELFTALREQIAAARKKYLDEEKDYVLELIATRPGFERQGHASRLLKWGIEKAEADNARIFLESTPAGLKLYERLGWRVVDTLRIKLADYGVDAEGDDGGYGLFYIMIRDPQGTTDTDLGNTDLGSEFKESLINI</sequence>
<dbReference type="Gene3D" id="3.40.630.30">
    <property type="match status" value="1"/>
</dbReference>
<proteinExistence type="predicted"/>